<dbReference type="InterPro" id="IPR043130">
    <property type="entry name" value="CDP-OH_PTrfase_TM_dom"/>
</dbReference>
<dbReference type="EMBL" id="JAKZBV010000001">
    <property type="protein sequence ID" value="MCH6471201.1"/>
    <property type="molecule type" value="Genomic_DNA"/>
</dbReference>
<protein>
    <submittedName>
        <fullName evidence="1">CDP-alcohol phosphatidyltransferase family protein</fullName>
    </submittedName>
</protein>
<gene>
    <name evidence="1" type="ORF">L0M17_14655</name>
</gene>
<evidence type="ECO:0000313" key="1">
    <source>
        <dbReference type="EMBL" id="MCH6471201.1"/>
    </source>
</evidence>
<sequence>MPTKPWAERASAPRCLLGGPGAAGSSSRAATDRLLRGLREEGWTPAAWAGFLGRAALRSASEGLRHAPALAEATVLHWVFALAAPPRRRHWVAASWALTVTHLGMLEDRRTLGPANILTLVRANLPALEDRLGPLLPIAALATDFLDGQISRATGTQTPFGRDADFIADAAVWNWHAAQHEPSALLRLAAAVVWAGPIAAVVVSSFAGAAMKDVPRSPWIRPAAALQVVLAARALLRPAIPARRDTAEMRQRHGLDRLL</sequence>
<accession>A0ABS9U3C1</accession>
<organism evidence="1 2">
    <name type="scientific">Sinomonas terrae</name>
    <dbReference type="NCBI Taxonomy" id="2908838"/>
    <lineage>
        <taxon>Bacteria</taxon>
        <taxon>Bacillati</taxon>
        <taxon>Actinomycetota</taxon>
        <taxon>Actinomycetes</taxon>
        <taxon>Micrococcales</taxon>
        <taxon>Micrococcaceae</taxon>
        <taxon>Sinomonas</taxon>
    </lineage>
</organism>
<name>A0ABS9U3C1_9MICC</name>
<reference evidence="1 2" key="1">
    <citation type="submission" date="2022-03" db="EMBL/GenBank/DDBJ databases">
        <title>Sinomonas sp. isolated from a soil.</title>
        <authorList>
            <person name="Han J."/>
            <person name="Kim D.-U."/>
        </authorList>
    </citation>
    <scope>NUCLEOTIDE SEQUENCE [LARGE SCALE GENOMIC DNA]</scope>
    <source>
        <strain evidence="1 2">5-5</strain>
    </source>
</reference>
<dbReference type="Pfam" id="PF01066">
    <property type="entry name" value="CDP-OH_P_transf"/>
    <property type="match status" value="1"/>
</dbReference>
<dbReference type="Proteomes" id="UP001202922">
    <property type="component" value="Unassembled WGS sequence"/>
</dbReference>
<evidence type="ECO:0000313" key="2">
    <source>
        <dbReference type="Proteomes" id="UP001202922"/>
    </source>
</evidence>
<keyword evidence="2" id="KW-1185">Reference proteome</keyword>
<comment type="caution">
    <text evidence="1">The sequence shown here is derived from an EMBL/GenBank/DDBJ whole genome shotgun (WGS) entry which is preliminary data.</text>
</comment>
<dbReference type="Gene3D" id="1.20.120.1760">
    <property type="match status" value="1"/>
</dbReference>
<proteinExistence type="predicted"/>
<dbReference type="InterPro" id="IPR000462">
    <property type="entry name" value="CDP-OH_P_trans"/>
</dbReference>
<dbReference type="RefSeq" id="WP_241054828.1">
    <property type="nucleotide sequence ID" value="NZ_JAKZBV010000001.1"/>
</dbReference>